<dbReference type="GO" id="GO:0022857">
    <property type="term" value="F:transmembrane transporter activity"/>
    <property type="evidence" value="ECO:0007669"/>
    <property type="project" value="UniProtKB-UniRule"/>
</dbReference>
<keyword evidence="8" id="KW-1185">Reference proteome</keyword>
<sequence length="60" mass="7248">MPISGILTEKQPNLYYYEKNGWMKFTRWYNLFAMLWMAQFIIGCQHMVIAGAVSTWYFTR</sequence>
<dbReference type="GO" id="GO:0005886">
    <property type="term" value="C:plasma membrane"/>
    <property type="evidence" value="ECO:0007669"/>
    <property type="project" value="UniProtKB-SubCell"/>
</dbReference>
<dbReference type="PANTHER" id="PTHR12385:SF96">
    <property type="entry name" value="CHOLINE TRANSPORTER-LIKE PROTEIN"/>
    <property type="match status" value="1"/>
</dbReference>
<evidence type="ECO:0000313" key="8">
    <source>
        <dbReference type="Proteomes" id="UP001162156"/>
    </source>
</evidence>
<keyword evidence="4 6" id="KW-1133">Transmembrane helix</keyword>
<feature type="transmembrane region" description="Helical" evidence="6">
    <location>
        <begin position="31"/>
        <end position="58"/>
    </location>
</feature>
<dbReference type="EMBL" id="JANEYF010000534">
    <property type="protein sequence ID" value="KAJ8969448.1"/>
    <property type="molecule type" value="Genomic_DNA"/>
</dbReference>
<keyword evidence="5 6" id="KW-0472">Membrane</keyword>
<evidence type="ECO:0000256" key="6">
    <source>
        <dbReference type="RuleBase" id="RU368066"/>
    </source>
</evidence>
<proteinExistence type="inferred from homology"/>
<evidence type="ECO:0000313" key="7">
    <source>
        <dbReference type="EMBL" id="KAJ8969448.1"/>
    </source>
</evidence>
<evidence type="ECO:0000256" key="3">
    <source>
        <dbReference type="ARBA" id="ARBA00022692"/>
    </source>
</evidence>
<dbReference type="Proteomes" id="UP001162156">
    <property type="component" value="Unassembled WGS sequence"/>
</dbReference>
<evidence type="ECO:0000256" key="5">
    <source>
        <dbReference type="ARBA" id="ARBA00023136"/>
    </source>
</evidence>
<comment type="function">
    <text evidence="6">Choline transporter.</text>
</comment>
<dbReference type="AlphaFoldDB" id="A0AAV8ZS44"/>
<comment type="subcellular location">
    <subcellularLocation>
        <location evidence="6">Cell membrane</location>
        <topology evidence="6">Multi-pass membrane protein</topology>
    </subcellularLocation>
    <subcellularLocation>
        <location evidence="1">Membrane</location>
        <topology evidence="1">Multi-pass membrane protein</topology>
    </subcellularLocation>
</comment>
<reference evidence="7" key="1">
    <citation type="journal article" date="2023" name="Insect Mol. Biol.">
        <title>Genome sequencing provides insights into the evolution of gene families encoding plant cell wall-degrading enzymes in longhorned beetles.</title>
        <authorList>
            <person name="Shin N.R."/>
            <person name="Okamura Y."/>
            <person name="Kirsch R."/>
            <person name="Pauchet Y."/>
        </authorList>
    </citation>
    <scope>NUCLEOTIDE SEQUENCE</scope>
    <source>
        <strain evidence="7">RBIC_L_NR</strain>
    </source>
</reference>
<keyword evidence="3 6" id="KW-0812">Transmembrane</keyword>
<gene>
    <name evidence="7" type="ORF">NQ314_001753</name>
</gene>
<protein>
    <recommendedName>
        <fullName evidence="6">Choline transporter-like protein</fullName>
    </recommendedName>
</protein>
<organism evidence="7 8">
    <name type="scientific">Rhamnusium bicolor</name>
    <dbReference type="NCBI Taxonomy" id="1586634"/>
    <lineage>
        <taxon>Eukaryota</taxon>
        <taxon>Metazoa</taxon>
        <taxon>Ecdysozoa</taxon>
        <taxon>Arthropoda</taxon>
        <taxon>Hexapoda</taxon>
        <taxon>Insecta</taxon>
        <taxon>Pterygota</taxon>
        <taxon>Neoptera</taxon>
        <taxon>Endopterygota</taxon>
        <taxon>Coleoptera</taxon>
        <taxon>Polyphaga</taxon>
        <taxon>Cucujiformia</taxon>
        <taxon>Chrysomeloidea</taxon>
        <taxon>Cerambycidae</taxon>
        <taxon>Lepturinae</taxon>
        <taxon>Rhagiini</taxon>
        <taxon>Rhamnusium</taxon>
    </lineage>
</organism>
<evidence type="ECO:0000256" key="4">
    <source>
        <dbReference type="ARBA" id="ARBA00022989"/>
    </source>
</evidence>
<accession>A0AAV8ZS44</accession>
<dbReference type="InterPro" id="IPR007603">
    <property type="entry name" value="Choline_transptr-like"/>
</dbReference>
<dbReference type="Pfam" id="PF04515">
    <property type="entry name" value="Choline_transpo"/>
    <property type="match status" value="1"/>
</dbReference>
<evidence type="ECO:0000256" key="2">
    <source>
        <dbReference type="ARBA" id="ARBA00007168"/>
    </source>
</evidence>
<name>A0AAV8ZS44_9CUCU</name>
<evidence type="ECO:0000256" key="1">
    <source>
        <dbReference type="ARBA" id="ARBA00004141"/>
    </source>
</evidence>
<comment type="caution">
    <text evidence="7">The sequence shown here is derived from an EMBL/GenBank/DDBJ whole genome shotgun (WGS) entry which is preliminary data.</text>
</comment>
<comment type="caution">
    <text evidence="6">Lacks conserved residue(s) required for the propagation of feature annotation.</text>
</comment>
<comment type="similarity">
    <text evidence="2 6">Belongs to the CTL (choline transporter-like) family.</text>
</comment>
<dbReference type="PANTHER" id="PTHR12385">
    <property type="entry name" value="CHOLINE TRANSPORTER-LIKE (SLC FAMILY 44)"/>
    <property type="match status" value="1"/>
</dbReference>